<evidence type="ECO:0000313" key="5">
    <source>
        <dbReference type="Proteomes" id="UP000095284"/>
    </source>
</evidence>
<evidence type="ECO:0000313" key="6">
    <source>
        <dbReference type="Proteomes" id="UP000659654"/>
    </source>
</evidence>
<dbReference type="OrthoDB" id="10653711at2759"/>
<feature type="transmembrane region" description="Helical" evidence="2">
    <location>
        <begin position="336"/>
        <end position="359"/>
    </location>
</feature>
<gene>
    <name evidence="4" type="ORF">BXYJ_LOCUS6105</name>
</gene>
<dbReference type="WBParaSite" id="BXY_0166200.1">
    <property type="protein sequence ID" value="BXY_0166200.1"/>
    <property type="gene ID" value="BXY_0166200"/>
</dbReference>
<sequence>MMFPAGKWKILMMFVMQVCIWSVSGEQCIYDPTTVDKNQDSFFLFGLATEAGAGVSFDGLKAHFFAIHNGAEKRSPKRVFTKANGVMHSKNLRLLAEKPQVFFAIGKAEENGFVKILVTKITYDPANSAPVTMVEMDRLFNDIANIEEYSLETAFLMNGHIINLKPCLVWKTDGEDLSTMKFKVEACVKEDVQGAATVEVPAEAIVEEKKFPGTYMEDGSYHFEGYSLDQGKPVGVETCVKTFEDIKDGVNLITIKFHNGQHRCFTSNVKFQVQFRSPALAATSTSQELCKQAFDYFHEQPEEEVRSNVTAPSIHIDAKRDCDTDVISRFKQNAGLIGAGVTAVVSTLVAIIIFALGMVGRVRYQRHKREKLELLGSAAYTVTEATTMTMTADQSQMSQVGSQATSTVQSQMSNKSKKP</sequence>
<keyword evidence="3" id="KW-0732">Signal</keyword>
<protein>
    <submittedName>
        <fullName evidence="4">(pine wood nematode) hypothetical protein</fullName>
    </submittedName>
</protein>
<feature type="region of interest" description="Disordered" evidence="1">
    <location>
        <begin position="393"/>
        <end position="419"/>
    </location>
</feature>
<dbReference type="AlphaFoldDB" id="A0A1I7RLS7"/>
<reference evidence="7" key="1">
    <citation type="submission" date="2016-11" db="UniProtKB">
        <authorList>
            <consortium name="WormBaseParasite"/>
        </authorList>
    </citation>
    <scope>IDENTIFICATION</scope>
</reference>
<dbReference type="EMBL" id="CAJFDI010000003">
    <property type="protein sequence ID" value="CAD5220291.1"/>
    <property type="molecule type" value="Genomic_DNA"/>
</dbReference>
<keyword evidence="2" id="KW-0472">Membrane</keyword>
<keyword evidence="6" id="KW-1185">Reference proteome</keyword>
<name>A0A1I7RLS7_BURXY</name>
<accession>A0A1I7RLS7</accession>
<organism evidence="5 7">
    <name type="scientific">Bursaphelenchus xylophilus</name>
    <name type="common">Pinewood nematode worm</name>
    <name type="synonym">Aphelenchoides xylophilus</name>
    <dbReference type="NCBI Taxonomy" id="6326"/>
    <lineage>
        <taxon>Eukaryota</taxon>
        <taxon>Metazoa</taxon>
        <taxon>Ecdysozoa</taxon>
        <taxon>Nematoda</taxon>
        <taxon>Chromadorea</taxon>
        <taxon>Rhabditida</taxon>
        <taxon>Tylenchina</taxon>
        <taxon>Tylenchomorpha</taxon>
        <taxon>Aphelenchoidea</taxon>
        <taxon>Aphelenchoididae</taxon>
        <taxon>Bursaphelenchus</taxon>
    </lineage>
</organism>
<reference evidence="4" key="2">
    <citation type="submission" date="2020-09" db="EMBL/GenBank/DDBJ databases">
        <authorList>
            <person name="Kikuchi T."/>
        </authorList>
    </citation>
    <scope>NUCLEOTIDE SEQUENCE</scope>
    <source>
        <strain evidence="4">Ka4C1</strain>
    </source>
</reference>
<evidence type="ECO:0000313" key="4">
    <source>
        <dbReference type="EMBL" id="CAD5220291.1"/>
    </source>
</evidence>
<keyword evidence="2" id="KW-0812">Transmembrane</keyword>
<dbReference type="Proteomes" id="UP000582659">
    <property type="component" value="Unassembled WGS sequence"/>
</dbReference>
<dbReference type="EMBL" id="CAJFCV020000003">
    <property type="protein sequence ID" value="CAG9106298.1"/>
    <property type="molecule type" value="Genomic_DNA"/>
</dbReference>
<evidence type="ECO:0000256" key="3">
    <source>
        <dbReference type="SAM" id="SignalP"/>
    </source>
</evidence>
<feature type="chain" id="PRO_5035359181" evidence="3">
    <location>
        <begin position="26"/>
        <end position="419"/>
    </location>
</feature>
<dbReference type="Proteomes" id="UP000659654">
    <property type="component" value="Unassembled WGS sequence"/>
</dbReference>
<proteinExistence type="predicted"/>
<evidence type="ECO:0000256" key="2">
    <source>
        <dbReference type="SAM" id="Phobius"/>
    </source>
</evidence>
<dbReference type="Proteomes" id="UP000095284">
    <property type="component" value="Unplaced"/>
</dbReference>
<keyword evidence="2" id="KW-1133">Transmembrane helix</keyword>
<evidence type="ECO:0000256" key="1">
    <source>
        <dbReference type="SAM" id="MobiDB-lite"/>
    </source>
</evidence>
<evidence type="ECO:0000313" key="7">
    <source>
        <dbReference type="WBParaSite" id="BXY_0166200.1"/>
    </source>
</evidence>
<feature type="signal peptide" evidence="3">
    <location>
        <begin position="1"/>
        <end position="25"/>
    </location>
</feature>